<keyword evidence="4" id="KW-0406">Ion transport</keyword>
<proteinExistence type="inferred from homology"/>
<evidence type="ECO:0000256" key="3">
    <source>
        <dbReference type="ARBA" id="ARBA00022448"/>
    </source>
</evidence>
<evidence type="ECO:0000256" key="5">
    <source>
        <dbReference type="ARBA" id="ARBA00023136"/>
    </source>
</evidence>
<evidence type="ECO:0000259" key="8">
    <source>
        <dbReference type="Pfam" id="PF02823"/>
    </source>
</evidence>
<keyword evidence="5" id="KW-0472">Membrane</keyword>
<dbReference type="GO" id="GO:0005886">
    <property type="term" value="C:plasma membrane"/>
    <property type="evidence" value="ECO:0007669"/>
    <property type="project" value="UniProtKB-SubCell"/>
</dbReference>
<evidence type="ECO:0000313" key="9">
    <source>
        <dbReference type="EMBL" id="OZG59296.1"/>
    </source>
</evidence>
<dbReference type="PANTHER" id="PTHR13822">
    <property type="entry name" value="ATP SYNTHASE DELTA/EPSILON CHAIN"/>
    <property type="match status" value="1"/>
</dbReference>
<feature type="domain" description="ATP synthase F1 complex delta/epsilon subunit N-terminal" evidence="8">
    <location>
        <begin position="9"/>
        <end position="87"/>
    </location>
</feature>
<reference evidence="9 10" key="1">
    <citation type="journal article" date="2017" name="BMC Genomics">
        <title>Comparative genomic and phylogenomic analyses of the Bifidobacteriaceae family.</title>
        <authorList>
            <person name="Lugli G.A."/>
            <person name="Milani C."/>
            <person name="Turroni F."/>
            <person name="Duranti S."/>
            <person name="Mancabelli L."/>
            <person name="Mangifesta M."/>
            <person name="Ferrario C."/>
            <person name="Modesto M."/>
            <person name="Mattarelli P."/>
            <person name="Jiri K."/>
            <person name="van Sinderen D."/>
            <person name="Ventura M."/>
        </authorList>
    </citation>
    <scope>NUCLEOTIDE SEQUENCE [LARGE SCALE GENOMIC DNA]</scope>
    <source>
        <strain evidence="9 10">DSM 100201</strain>
    </source>
</reference>
<evidence type="ECO:0000256" key="1">
    <source>
        <dbReference type="ARBA" id="ARBA00004202"/>
    </source>
</evidence>
<evidence type="ECO:0000256" key="2">
    <source>
        <dbReference type="ARBA" id="ARBA00005712"/>
    </source>
</evidence>
<dbReference type="InterPro" id="IPR020546">
    <property type="entry name" value="ATP_synth_F1_dsu/esu_N"/>
</dbReference>
<keyword evidence="10" id="KW-1185">Reference proteome</keyword>
<evidence type="ECO:0000256" key="7">
    <source>
        <dbReference type="ARBA" id="ARBA00023310"/>
    </source>
</evidence>
<protein>
    <submittedName>
        <fullName evidence="9">F0F1 ATP synthase subunit epsilon</fullName>
    </submittedName>
</protein>
<comment type="similarity">
    <text evidence="2">Belongs to the ATPase epsilon chain family.</text>
</comment>
<evidence type="ECO:0000313" key="10">
    <source>
        <dbReference type="Proteomes" id="UP000216444"/>
    </source>
</evidence>
<evidence type="ECO:0000256" key="4">
    <source>
        <dbReference type="ARBA" id="ARBA00023065"/>
    </source>
</evidence>
<comment type="caution">
    <text evidence="9">The sequence shown here is derived from an EMBL/GenBank/DDBJ whole genome shotgun (WGS) entry which is preliminary data.</text>
</comment>
<accession>A0A261FKG2</accession>
<dbReference type="RefSeq" id="WP_094661641.1">
    <property type="nucleotide sequence ID" value="NZ_MWWV01000001.1"/>
</dbReference>
<name>A0A261FKG2_9BIFI</name>
<dbReference type="AlphaFoldDB" id="A0A261FKG2"/>
<gene>
    <name evidence="9" type="ORF">BTIS_0027</name>
</gene>
<dbReference type="CDD" id="cd12152">
    <property type="entry name" value="F1-ATPase_delta"/>
    <property type="match status" value="1"/>
</dbReference>
<sequence length="100" mass="10405">MAATDKPTIQVNIVAADRPVWSGTAVQISIPASEGSMGILADHEPVMTATKDGLIKVIQPNGKTLGFEVTDGFISFDSNKLTVAVETCKDGVDLNASSAE</sequence>
<dbReference type="GO" id="GO:0046933">
    <property type="term" value="F:proton-transporting ATP synthase activity, rotational mechanism"/>
    <property type="evidence" value="ECO:0007669"/>
    <property type="project" value="InterPro"/>
</dbReference>
<dbReference type="PANTHER" id="PTHR13822:SF10">
    <property type="entry name" value="ATP SYNTHASE EPSILON CHAIN, CHLOROPLASTIC"/>
    <property type="match status" value="1"/>
</dbReference>
<dbReference type="GO" id="GO:0045259">
    <property type="term" value="C:proton-transporting ATP synthase complex"/>
    <property type="evidence" value="ECO:0007669"/>
    <property type="project" value="UniProtKB-KW"/>
</dbReference>
<keyword evidence="3" id="KW-0813">Transport</keyword>
<dbReference type="NCBIfam" id="NF009977">
    <property type="entry name" value="PRK13442.1"/>
    <property type="match status" value="1"/>
</dbReference>
<dbReference type="InterPro" id="IPR036771">
    <property type="entry name" value="ATPsynth_dsu/esu_N"/>
</dbReference>
<comment type="subcellular location">
    <subcellularLocation>
        <location evidence="1">Cell membrane</location>
        <topology evidence="1">Peripheral membrane protein</topology>
    </subcellularLocation>
</comment>
<dbReference type="Proteomes" id="UP000216444">
    <property type="component" value="Unassembled WGS sequence"/>
</dbReference>
<dbReference type="InterPro" id="IPR001469">
    <property type="entry name" value="ATP_synth_F1_dsu/esu"/>
</dbReference>
<dbReference type="SUPFAM" id="SSF51344">
    <property type="entry name" value="Epsilon subunit of F1F0-ATP synthase N-terminal domain"/>
    <property type="match status" value="1"/>
</dbReference>
<dbReference type="EMBL" id="MWWV01000001">
    <property type="protein sequence ID" value="OZG59296.1"/>
    <property type="molecule type" value="Genomic_DNA"/>
</dbReference>
<keyword evidence="7" id="KW-0066">ATP synthesis</keyword>
<evidence type="ECO:0000256" key="6">
    <source>
        <dbReference type="ARBA" id="ARBA00023196"/>
    </source>
</evidence>
<dbReference type="Gene3D" id="2.60.15.10">
    <property type="entry name" value="F0F1 ATP synthase delta/epsilon subunit, N-terminal"/>
    <property type="match status" value="1"/>
</dbReference>
<organism evidence="9 10">
    <name type="scientific">Bifidobacterium tissieri</name>
    <dbReference type="NCBI Taxonomy" id="1630162"/>
    <lineage>
        <taxon>Bacteria</taxon>
        <taxon>Bacillati</taxon>
        <taxon>Actinomycetota</taxon>
        <taxon>Actinomycetes</taxon>
        <taxon>Bifidobacteriales</taxon>
        <taxon>Bifidobacteriaceae</taxon>
        <taxon>Bifidobacterium</taxon>
    </lineage>
</organism>
<keyword evidence="6" id="KW-0139">CF(1)</keyword>
<dbReference type="Pfam" id="PF02823">
    <property type="entry name" value="ATP-synt_DE_N"/>
    <property type="match status" value="1"/>
</dbReference>